<accession>A0A0A8UMY7</accession>
<proteinExistence type="predicted"/>
<keyword evidence="2" id="KW-1185">Reference proteome</keyword>
<sequence length="292" mass="32926">MDEKEQEALEGALEEIKKSIHPFLLPTDKLTKKVSHFSELASTVEFLTQADRHLKNSNANHGGLLAVQDIPFREIFSLLKDCYSGKINDHLQSLLESAEVELNVKKRDPNNPQSPKQLEIKIELAAAVIDKYADLLTMVIGKKSKSKDEQVIIKNASTVIDDSAKKLRRIHLMYGISQLEQEVYHCIDEHSATHCLPFFCTGKTISQYKALAAILNNLLSEPLSASELAGGIYTVRLKLQSLPDLSVQRRLTTAMNQVLKTDGYPVEEKEAEKFIQIYQTRMEQINSVTYDL</sequence>
<gene>
    <name evidence="1" type="ORF">LHA_1032</name>
</gene>
<dbReference type="AlphaFoldDB" id="A0A0A8UMY7"/>
<dbReference type="Proteomes" id="UP000032803">
    <property type="component" value="Chromosome I"/>
</dbReference>
<dbReference type="RefSeq" id="WP_045105523.1">
    <property type="nucleotide sequence ID" value="NZ_LN681225.1"/>
</dbReference>
<evidence type="ECO:0000313" key="2">
    <source>
        <dbReference type="Proteomes" id="UP000032803"/>
    </source>
</evidence>
<organism evidence="1 2">
    <name type="scientific">Legionella hackeliae</name>
    <dbReference type="NCBI Taxonomy" id="449"/>
    <lineage>
        <taxon>Bacteria</taxon>
        <taxon>Pseudomonadati</taxon>
        <taxon>Pseudomonadota</taxon>
        <taxon>Gammaproteobacteria</taxon>
        <taxon>Legionellales</taxon>
        <taxon>Legionellaceae</taxon>
        <taxon>Legionella</taxon>
    </lineage>
</organism>
<evidence type="ECO:0000313" key="1">
    <source>
        <dbReference type="EMBL" id="CEK10093.1"/>
    </source>
</evidence>
<protein>
    <submittedName>
        <fullName evidence="1">Uncharacterized protein</fullName>
    </submittedName>
</protein>
<reference evidence="2" key="1">
    <citation type="submission" date="2014-09" db="EMBL/GenBank/DDBJ databases">
        <authorList>
            <person name="Gomez-Valero L."/>
        </authorList>
    </citation>
    <scope>NUCLEOTIDE SEQUENCE [LARGE SCALE GENOMIC DNA]</scope>
    <source>
        <strain evidence="2">ATCC35250</strain>
    </source>
</reference>
<dbReference type="HOGENOM" id="CLU_952475_0_0_6"/>
<dbReference type="PATRIC" id="fig|449.7.peg.3112"/>
<dbReference type="OrthoDB" id="5648953at2"/>
<name>A0A0A8UMY7_LEGHA</name>
<dbReference type="EMBL" id="LN681225">
    <property type="protein sequence ID" value="CEK10093.1"/>
    <property type="molecule type" value="Genomic_DNA"/>
</dbReference>
<dbReference type="KEGG" id="lha:LHA_1032"/>